<evidence type="ECO:0000313" key="2">
    <source>
        <dbReference type="EMBL" id="UQF79563.1"/>
    </source>
</evidence>
<reference evidence="2" key="1">
    <citation type="submission" date="2022-05" db="EMBL/GenBank/DDBJ databases">
        <title>Using nanopore sequencing to obtain complete genomes from saliva samples.</title>
        <authorList>
            <person name="Baker J.L."/>
        </authorList>
    </citation>
    <scope>NUCLEOTIDE SEQUENCE</scope>
    <source>
        <strain evidence="2">JCVI-JB-Ag32</strain>
    </source>
</reference>
<dbReference type="AlphaFoldDB" id="A0A9E7D6K6"/>
<dbReference type="InterPro" id="IPR052935">
    <property type="entry name" value="Mg2+_PAP"/>
</dbReference>
<sequence length="366" mass="40413">MPLSDLARRGEEHFHRHVIPRLRRAGWRPRAVAYDGYGSASMVRVIARVVMRPPGAPAEGPLFQHIPEDLPSITQLREAAMASLLDAQRGWRSFIDIPVPFIPFTVKVGGRKLSAQADRGGYIDVVIRNHNLKPGWHEATITGPAMDTIKAPVLIIPDGPQLGVVCDIDDTVMVTHMPRALVASWNAFVKQSFARQAVPGMAALLNRVQKTNPGAPVIYLSTGAWNVVPTLRNFFERHNFPHGPMLMTDWGPTNTGWFRSGLEHKRTQLRRLMIDLPEVKWLLIGDDGQFDRIIYGDLAHDHGDKVEAIAIRKLTSSEHVFAGGNHLALAEPQVRSLKQSGALVVSGRDGFTLARKLPASLVGPQP</sequence>
<protein>
    <submittedName>
        <fullName evidence="2">DUF2183 domain-containing protein</fullName>
    </submittedName>
</protein>
<organism evidence="2 3">
    <name type="scientific">Actinomyces graevenitzii</name>
    <dbReference type="NCBI Taxonomy" id="55565"/>
    <lineage>
        <taxon>Bacteria</taxon>
        <taxon>Bacillati</taxon>
        <taxon>Actinomycetota</taxon>
        <taxon>Actinomycetes</taxon>
        <taxon>Actinomycetales</taxon>
        <taxon>Actinomycetaceae</taxon>
        <taxon>Actinomyces</taxon>
    </lineage>
</organism>
<feature type="domain" description="Phosphatidate phosphatase APP1 catalytic" evidence="1">
    <location>
        <begin position="163"/>
        <end position="313"/>
    </location>
</feature>
<dbReference type="EMBL" id="CP097095">
    <property type="protein sequence ID" value="UQF79563.1"/>
    <property type="molecule type" value="Genomic_DNA"/>
</dbReference>
<dbReference type="Proteomes" id="UP000830236">
    <property type="component" value="Chromosome"/>
</dbReference>
<proteinExistence type="predicted"/>
<evidence type="ECO:0000313" key="3">
    <source>
        <dbReference type="Proteomes" id="UP000830236"/>
    </source>
</evidence>
<dbReference type="PANTHER" id="PTHR28208">
    <property type="entry name" value="PHOSPHATIDATE PHOSPHATASE APP1"/>
    <property type="match status" value="1"/>
</dbReference>
<evidence type="ECO:0000259" key="1">
    <source>
        <dbReference type="Pfam" id="PF09949"/>
    </source>
</evidence>
<name>A0A9E7D6K6_9ACTO</name>
<dbReference type="InterPro" id="IPR019236">
    <property type="entry name" value="APP1_cat"/>
</dbReference>
<dbReference type="PANTHER" id="PTHR28208:SF3">
    <property type="entry name" value="PHOSPHATIDATE PHOSPHATASE APP1"/>
    <property type="match status" value="1"/>
</dbReference>
<dbReference type="GO" id="GO:0008195">
    <property type="term" value="F:phosphatidate phosphatase activity"/>
    <property type="evidence" value="ECO:0007669"/>
    <property type="project" value="InterPro"/>
</dbReference>
<gene>
    <name evidence="2" type="ORF">M3I41_08290</name>
</gene>
<dbReference type="Gene3D" id="3.40.50.1000">
    <property type="entry name" value="HAD superfamily/HAD-like"/>
    <property type="match status" value="1"/>
</dbReference>
<accession>A0A9E7D6K6</accession>
<dbReference type="InterPro" id="IPR023214">
    <property type="entry name" value="HAD_sf"/>
</dbReference>
<dbReference type="Pfam" id="PF09949">
    <property type="entry name" value="APP1_cat"/>
    <property type="match status" value="1"/>
</dbReference>
<dbReference type="KEGG" id="agh:M3I41_08290"/>